<dbReference type="EMBL" id="OU892277">
    <property type="protein sequence ID" value="CAG9760992.1"/>
    <property type="molecule type" value="Genomic_DNA"/>
</dbReference>
<protein>
    <submittedName>
        <fullName evidence="2">Uncharacterized protein</fullName>
    </submittedName>
</protein>
<dbReference type="Proteomes" id="UP001152799">
    <property type="component" value="Chromosome 1"/>
</dbReference>
<feature type="compositionally biased region" description="Polar residues" evidence="1">
    <location>
        <begin position="56"/>
        <end position="65"/>
    </location>
</feature>
<reference evidence="2" key="1">
    <citation type="submission" date="2022-01" db="EMBL/GenBank/DDBJ databases">
        <authorList>
            <person name="King R."/>
        </authorList>
    </citation>
    <scope>NUCLEOTIDE SEQUENCE</scope>
</reference>
<evidence type="ECO:0000313" key="3">
    <source>
        <dbReference type="Proteomes" id="UP001152799"/>
    </source>
</evidence>
<gene>
    <name evidence="2" type="ORF">CEUTPL_LOCUS1705</name>
</gene>
<dbReference type="AlphaFoldDB" id="A0A9N9QJC1"/>
<accession>A0A9N9QJC1</accession>
<keyword evidence="3" id="KW-1185">Reference proteome</keyword>
<evidence type="ECO:0000313" key="2">
    <source>
        <dbReference type="EMBL" id="CAG9760992.1"/>
    </source>
</evidence>
<proteinExistence type="predicted"/>
<organism evidence="2 3">
    <name type="scientific">Ceutorhynchus assimilis</name>
    <name type="common">cabbage seed weevil</name>
    <dbReference type="NCBI Taxonomy" id="467358"/>
    <lineage>
        <taxon>Eukaryota</taxon>
        <taxon>Metazoa</taxon>
        <taxon>Ecdysozoa</taxon>
        <taxon>Arthropoda</taxon>
        <taxon>Hexapoda</taxon>
        <taxon>Insecta</taxon>
        <taxon>Pterygota</taxon>
        <taxon>Neoptera</taxon>
        <taxon>Endopterygota</taxon>
        <taxon>Coleoptera</taxon>
        <taxon>Polyphaga</taxon>
        <taxon>Cucujiformia</taxon>
        <taxon>Curculionidae</taxon>
        <taxon>Ceutorhynchinae</taxon>
        <taxon>Ceutorhynchus</taxon>
    </lineage>
</organism>
<name>A0A9N9QJC1_9CUCU</name>
<sequence length="65" mass="7175">MENARRLGKSFQVLATNKPIACLFQTFQEQGLLSCQSPKMNKRPRPNLGIAVPSVVESSSKASRK</sequence>
<evidence type="ECO:0000256" key="1">
    <source>
        <dbReference type="SAM" id="MobiDB-lite"/>
    </source>
</evidence>
<feature type="region of interest" description="Disordered" evidence="1">
    <location>
        <begin position="37"/>
        <end position="65"/>
    </location>
</feature>